<evidence type="ECO:0008006" key="5">
    <source>
        <dbReference type="Google" id="ProtNLM"/>
    </source>
</evidence>
<proteinExistence type="predicted"/>
<feature type="transmembrane region" description="Helical" evidence="2">
    <location>
        <begin position="41"/>
        <end position="58"/>
    </location>
</feature>
<organism evidence="3 4">
    <name type="scientific">Chryseobacterium koreense CCUG 49689</name>
    <dbReference type="NCBI Taxonomy" id="1304281"/>
    <lineage>
        <taxon>Bacteria</taxon>
        <taxon>Pseudomonadati</taxon>
        <taxon>Bacteroidota</taxon>
        <taxon>Flavobacteriia</taxon>
        <taxon>Flavobacteriales</taxon>
        <taxon>Weeksellaceae</taxon>
        <taxon>Chryseobacterium group</taxon>
        <taxon>Chryseobacterium</taxon>
    </lineage>
</organism>
<feature type="region of interest" description="Disordered" evidence="1">
    <location>
        <begin position="153"/>
        <end position="174"/>
    </location>
</feature>
<dbReference type="STRING" id="1304281.ACM44_09905"/>
<evidence type="ECO:0000313" key="3">
    <source>
        <dbReference type="EMBL" id="KMQ70921.1"/>
    </source>
</evidence>
<evidence type="ECO:0000256" key="2">
    <source>
        <dbReference type="SAM" id="Phobius"/>
    </source>
</evidence>
<reference evidence="3 4" key="1">
    <citation type="journal article" date="2004" name="Int. J. Syst. Evol. Microbiol.">
        <title>Kaistella koreensis gen. nov., sp. nov., a novel member of the Chryseobacterium-Bergeyella-Riemerella branch.</title>
        <authorList>
            <person name="Kim M.K."/>
            <person name="Im W.T."/>
            <person name="Shin Y.K."/>
            <person name="Lim J.H."/>
            <person name="Kim S.H."/>
            <person name="Lee B.C."/>
            <person name="Park M.Y."/>
            <person name="Lee K.Y."/>
            <person name="Lee S.T."/>
        </authorList>
    </citation>
    <scope>NUCLEOTIDE SEQUENCE [LARGE SCALE GENOMIC DNA]</scope>
    <source>
        <strain evidence="3 4">CCUG 49689</strain>
    </source>
</reference>
<feature type="transmembrane region" description="Helical" evidence="2">
    <location>
        <begin position="85"/>
        <end position="105"/>
    </location>
</feature>
<dbReference type="EMBL" id="LFNG01000012">
    <property type="protein sequence ID" value="KMQ70921.1"/>
    <property type="molecule type" value="Genomic_DNA"/>
</dbReference>
<keyword evidence="2" id="KW-0472">Membrane</keyword>
<feature type="transmembrane region" description="Helical" evidence="2">
    <location>
        <begin position="6"/>
        <end position="29"/>
    </location>
</feature>
<gene>
    <name evidence="3" type="ORF">ACM44_09905</name>
</gene>
<name>A0A0J7IYK8_9FLAO</name>
<dbReference type="Proteomes" id="UP000035900">
    <property type="component" value="Unassembled WGS sequence"/>
</dbReference>
<evidence type="ECO:0000256" key="1">
    <source>
        <dbReference type="SAM" id="MobiDB-lite"/>
    </source>
</evidence>
<keyword evidence="4" id="KW-1185">Reference proteome</keyword>
<dbReference type="PATRIC" id="fig|1304281.5.peg.2132"/>
<dbReference type="AlphaFoldDB" id="A0A0J7IYK8"/>
<comment type="caution">
    <text evidence="3">The sequence shown here is derived from an EMBL/GenBank/DDBJ whole genome shotgun (WGS) entry which is preliminary data.</text>
</comment>
<evidence type="ECO:0000313" key="4">
    <source>
        <dbReference type="Proteomes" id="UP000035900"/>
    </source>
</evidence>
<keyword evidence="2" id="KW-0812">Transmembrane</keyword>
<keyword evidence="2" id="KW-1133">Transmembrane helix</keyword>
<protein>
    <recommendedName>
        <fullName evidence="5">DUF2231 domain-containing protein</fullName>
    </recommendedName>
</protein>
<sequence length="174" mass="18550">MNNAHLHMVINHLPIIFPIAGIVVLLVGIFSKSEVSKRNSYLLFIIGAMASIAAMATGEGAEETVENLPGVAESLIKTHEEASELFAGLSYVLGGASLLALLANFKAFKINNLMQFVVLAISAGSLYFAVEAGRTGGEIRHTEIRSGAVIKTGEQGENAYQNGSENTKKEKDED</sequence>
<accession>A0A0J7IYK8</accession>